<dbReference type="Proteomes" id="UP000179334">
    <property type="component" value="Unassembled WGS sequence"/>
</dbReference>
<keyword evidence="3 5" id="KW-0540">Nuclease</keyword>
<dbReference type="PANTHER" id="PTHR33317">
    <property type="entry name" value="POLYNUCLEOTIDYL TRANSFERASE, RIBONUCLEASE H-LIKE SUPERFAMILY PROTEIN"/>
    <property type="match status" value="1"/>
</dbReference>
<feature type="domain" description="YqgF/RNase H-like" evidence="6">
    <location>
        <begin position="2"/>
        <end position="90"/>
    </location>
</feature>
<comment type="subcellular location">
    <subcellularLocation>
        <location evidence="5">Cytoplasm</location>
    </subcellularLocation>
</comment>
<dbReference type="GO" id="GO:0016788">
    <property type="term" value="F:hydrolase activity, acting on ester bonds"/>
    <property type="evidence" value="ECO:0007669"/>
    <property type="project" value="UniProtKB-UniRule"/>
</dbReference>
<organism evidence="7 8">
    <name type="scientific">Candidatus Muproteobacteria bacterium RBG_16_64_10</name>
    <dbReference type="NCBI Taxonomy" id="1817757"/>
    <lineage>
        <taxon>Bacteria</taxon>
        <taxon>Pseudomonadati</taxon>
        <taxon>Pseudomonadota</taxon>
        <taxon>Candidatus Muproteobacteria</taxon>
    </lineage>
</organism>
<dbReference type="GO" id="GO:0004518">
    <property type="term" value="F:nuclease activity"/>
    <property type="evidence" value="ECO:0007669"/>
    <property type="project" value="UniProtKB-KW"/>
</dbReference>
<name>A0A1F6T3Y0_9PROT</name>
<dbReference type="HAMAP" id="MF_00651">
    <property type="entry name" value="Nuclease_YqgF"/>
    <property type="match status" value="1"/>
</dbReference>
<comment type="function">
    <text evidence="5">Could be a nuclease involved in processing of the 5'-end of pre-16S rRNA.</text>
</comment>
<dbReference type="SMART" id="SM00732">
    <property type="entry name" value="YqgFc"/>
    <property type="match status" value="1"/>
</dbReference>
<evidence type="ECO:0000313" key="8">
    <source>
        <dbReference type="Proteomes" id="UP000179334"/>
    </source>
</evidence>
<comment type="caution">
    <text evidence="7">The sequence shown here is derived from an EMBL/GenBank/DDBJ whole genome shotgun (WGS) entry which is preliminary data.</text>
</comment>
<sequence>MGVAVGSTTSGRAQPLATVRVTRGGAPDWDALTRLVGEWRPQALIVGLPLNMDGTPGPRTAKARKFGNRLKARYNLPVDMVDERLTTVLARNALTEARVSGRRQKPQLDRQAAAHILQAFLNDSKEAGA</sequence>
<proteinExistence type="inferred from homology"/>
<dbReference type="GO" id="GO:0005829">
    <property type="term" value="C:cytosol"/>
    <property type="evidence" value="ECO:0007669"/>
    <property type="project" value="TreeGrafter"/>
</dbReference>
<dbReference type="CDD" id="cd16964">
    <property type="entry name" value="YqgF"/>
    <property type="match status" value="1"/>
</dbReference>
<reference evidence="7 8" key="1">
    <citation type="journal article" date="2016" name="Nat. Commun.">
        <title>Thousands of microbial genomes shed light on interconnected biogeochemical processes in an aquifer system.</title>
        <authorList>
            <person name="Anantharaman K."/>
            <person name="Brown C.T."/>
            <person name="Hug L.A."/>
            <person name="Sharon I."/>
            <person name="Castelle C.J."/>
            <person name="Probst A.J."/>
            <person name="Thomas B.C."/>
            <person name="Singh A."/>
            <person name="Wilkins M.J."/>
            <person name="Karaoz U."/>
            <person name="Brodie E.L."/>
            <person name="Williams K.H."/>
            <person name="Hubbard S.S."/>
            <person name="Banfield J.F."/>
        </authorList>
    </citation>
    <scope>NUCLEOTIDE SEQUENCE [LARGE SCALE GENOMIC DNA]</scope>
</reference>
<dbReference type="Gene3D" id="3.30.420.140">
    <property type="entry name" value="YqgF/RNase H-like domain"/>
    <property type="match status" value="1"/>
</dbReference>
<dbReference type="EMBL" id="MFSR01000033">
    <property type="protein sequence ID" value="OGI39854.1"/>
    <property type="molecule type" value="Genomic_DNA"/>
</dbReference>
<comment type="similarity">
    <text evidence="5">Belongs to the YqgF HJR family.</text>
</comment>
<evidence type="ECO:0000256" key="3">
    <source>
        <dbReference type="ARBA" id="ARBA00022722"/>
    </source>
</evidence>
<keyword evidence="1 5" id="KW-0963">Cytoplasm</keyword>
<gene>
    <name evidence="7" type="ORF">A2V91_00885</name>
</gene>
<dbReference type="InterPro" id="IPR006641">
    <property type="entry name" value="YqgF/RNaseH-like_dom"/>
</dbReference>
<dbReference type="NCBIfam" id="TIGR00250">
    <property type="entry name" value="RNAse_H_YqgF"/>
    <property type="match status" value="1"/>
</dbReference>
<dbReference type="AlphaFoldDB" id="A0A1F6T3Y0"/>
<evidence type="ECO:0000259" key="6">
    <source>
        <dbReference type="SMART" id="SM00732"/>
    </source>
</evidence>
<keyword evidence="4 5" id="KW-0378">Hydrolase</keyword>
<dbReference type="PANTHER" id="PTHR33317:SF4">
    <property type="entry name" value="POLYNUCLEOTIDYL TRANSFERASE, RIBONUCLEASE H-LIKE SUPERFAMILY PROTEIN"/>
    <property type="match status" value="1"/>
</dbReference>
<dbReference type="InterPro" id="IPR037027">
    <property type="entry name" value="YqgF/RNaseH-like_dom_sf"/>
</dbReference>
<evidence type="ECO:0000256" key="4">
    <source>
        <dbReference type="ARBA" id="ARBA00022801"/>
    </source>
</evidence>
<dbReference type="GO" id="GO:0000967">
    <property type="term" value="P:rRNA 5'-end processing"/>
    <property type="evidence" value="ECO:0007669"/>
    <property type="project" value="UniProtKB-UniRule"/>
</dbReference>
<dbReference type="InterPro" id="IPR005227">
    <property type="entry name" value="YqgF"/>
</dbReference>
<dbReference type="SUPFAM" id="SSF53098">
    <property type="entry name" value="Ribonuclease H-like"/>
    <property type="match status" value="1"/>
</dbReference>
<evidence type="ECO:0000256" key="1">
    <source>
        <dbReference type="ARBA" id="ARBA00022490"/>
    </source>
</evidence>
<protein>
    <recommendedName>
        <fullName evidence="5">Putative pre-16S rRNA nuclease</fullName>
        <ecNumber evidence="5">3.1.-.-</ecNumber>
    </recommendedName>
</protein>
<dbReference type="InterPro" id="IPR012337">
    <property type="entry name" value="RNaseH-like_sf"/>
</dbReference>
<dbReference type="EC" id="3.1.-.-" evidence="5"/>
<evidence type="ECO:0000256" key="2">
    <source>
        <dbReference type="ARBA" id="ARBA00022517"/>
    </source>
</evidence>
<evidence type="ECO:0000256" key="5">
    <source>
        <dbReference type="HAMAP-Rule" id="MF_00651"/>
    </source>
</evidence>
<dbReference type="Pfam" id="PF03652">
    <property type="entry name" value="RuvX"/>
    <property type="match status" value="1"/>
</dbReference>
<evidence type="ECO:0000313" key="7">
    <source>
        <dbReference type="EMBL" id="OGI39854.1"/>
    </source>
</evidence>
<keyword evidence="2 5" id="KW-0690">Ribosome biogenesis</keyword>
<accession>A0A1F6T3Y0</accession>